<dbReference type="GO" id="GO:0048472">
    <property type="term" value="F:threonine-phosphate decarboxylase activity"/>
    <property type="evidence" value="ECO:0007669"/>
    <property type="project" value="InterPro"/>
</dbReference>
<dbReference type="HAMAP" id="MF_00024">
    <property type="entry name" value="CobD_CbiB"/>
    <property type="match status" value="1"/>
</dbReference>
<evidence type="ECO:0000256" key="5">
    <source>
        <dbReference type="ARBA" id="ARBA00022573"/>
    </source>
</evidence>
<dbReference type="AlphaFoldDB" id="A0A3A5HD19"/>
<keyword evidence="11" id="KW-1185">Reference proteome</keyword>
<dbReference type="UniPathway" id="UPA00148"/>
<comment type="subcellular location">
    <subcellularLocation>
        <location evidence="1 9">Cell membrane</location>
        <topology evidence="1 9">Multi-pass membrane protein</topology>
    </subcellularLocation>
</comment>
<dbReference type="OrthoDB" id="9811967at2"/>
<name>A0A3A5HD19_9ACTN</name>
<sequence>MAARAAGLSAGFALDLAFADPRRHHPVALFGTLARRLEHGVYADSRARGAAYSAALVGGTTAATLGARAGLQRLPGVGPVLAELGLTTATTFIALGGTSLVREGDAMAGLLDGGDLPGARQRLSHLCARDASNLSEPDLARATVESIAENTSDAVVAPLLWGGLLGAPGLLGYRAANTLDAMVGYRSPRYEQFGWASARLDDWLNLVPARIAAFLVFIVTGRREALTTWRRYARLHPSPNAGPVEAAYAGALGVRLGGSNTYEGVTEQRGVLGDGREVAVADVARANRLSRQVSSAALFTAAGLALTIGASRGARR</sequence>
<dbReference type="PANTHER" id="PTHR34308:SF1">
    <property type="entry name" value="COBALAMIN BIOSYNTHESIS PROTEIN CBIB"/>
    <property type="match status" value="1"/>
</dbReference>
<evidence type="ECO:0000256" key="3">
    <source>
        <dbReference type="ARBA" id="ARBA00006263"/>
    </source>
</evidence>
<comment type="function">
    <text evidence="9">Converts cobyric acid to cobinamide by the addition of aminopropanol on the F carboxylic group.</text>
</comment>
<keyword evidence="7 9" id="KW-1133">Transmembrane helix</keyword>
<protein>
    <recommendedName>
        <fullName evidence="9">Cobalamin biosynthesis protein CobD</fullName>
    </recommendedName>
</protein>
<evidence type="ECO:0000256" key="7">
    <source>
        <dbReference type="ARBA" id="ARBA00022989"/>
    </source>
</evidence>
<dbReference type="GO" id="GO:0005886">
    <property type="term" value="C:plasma membrane"/>
    <property type="evidence" value="ECO:0007669"/>
    <property type="project" value="UniProtKB-SubCell"/>
</dbReference>
<dbReference type="Pfam" id="PF03186">
    <property type="entry name" value="CobD_Cbib"/>
    <property type="match status" value="1"/>
</dbReference>
<dbReference type="EMBL" id="QYRP01000002">
    <property type="protein sequence ID" value="RJS47778.1"/>
    <property type="molecule type" value="Genomic_DNA"/>
</dbReference>
<keyword evidence="4 9" id="KW-1003">Cell membrane</keyword>
<evidence type="ECO:0000313" key="11">
    <source>
        <dbReference type="Proteomes" id="UP000276542"/>
    </source>
</evidence>
<evidence type="ECO:0000256" key="6">
    <source>
        <dbReference type="ARBA" id="ARBA00022692"/>
    </source>
</evidence>
<evidence type="ECO:0000313" key="10">
    <source>
        <dbReference type="EMBL" id="RJS47778.1"/>
    </source>
</evidence>
<proteinExistence type="inferred from homology"/>
<dbReference type="Proteomes" id="UP000276542">
    <property type="component" value="Unassembled WGS sequence"/>
</dbReference>
<evidence type="ECO:0000256" key="4">
    <source>
        <dbReference type="ARBA" id="ARBA00022475"/>
    </source>
</evidence>
<evidence type="ECO:0000256" key="1">
    <source>
        <dbReference type="ARBA" id="ARBA00004651"/>
    </source>
</evidence>
<keyword evidence="6 9" id="KW-0812">Transmembrane</keyword>
<reference evidence="11" key="1">
    <citation type="submission" date="2018-09" db="EMBL/GenBank/DDBJ databases">
        <authorList>
            <person name="Zhu H."/>
        </authorList>
    </citation>
    <scope>NUCLEOTIDE SEQUENCE [LARGE SCALE GENOMIC DNA]</scope>
    <source>
        <strain evidence="11">K1W22B-1</strain>
    </source>
</reference>
<dbReference type="NCBIfam" id="NF002276">
    <property type="entry name" value="PRK01209.1-4"/>
    <property type="match status" value="1"/>
</dbReference>
<keyword evidence="5 9" id="KW-0169">Cobalamin biosynthesis</keyword>
<dbReference type="GO" id="GO:0015420">
    <property type="term" value="F:ABC-type vitamin B12 transporter activity"/>
    <property type="evidence" value="ECO:0007669"/>
    <property type="project" value="UniProtKB-UniRule"/>
</dbReference>
<dbReference type="NCBIfam" id="TIGR00380">
    <property type="entry name" value="cobal_cbiB"/>
    <property type="match status" value="1"/>
</dbReference>
<keyword evidence="8 9" id="KW-0472">Membrane</keyword>
<evidence type="ECO:0000256" key="9">
    <source>
        <dbReference type="HAMAP-Rule" id="MF_00024"/>
    </source>
</evidence>
<comment type="similarity">
    <text evidence="3 9">Belongs to the CobD/CbiB family.</text>
</comment>
<comment type="pathway">
    <text evidence="2 9">Cofactor biosynthesis; adenosylcobalamin biosynthesis.</text>
</comment>
<evidence type="ECO:0000256" key="8">
    <source>
        <dbReference type="ARBA" id="ARBA00023136"/>
    </source>
</evidence>
<dbReference type="GO" id="GO:0009236">
    <property type="term" value="P:cobalamin biosynthetic process"/>
    <property type="evidence" value="ECO:0007669"/>
    <property type="project" value="UniProtKB-UniRule"/>
</dbReference>
<evidence type="ECO:0000256" key="2">
    <source>
        <dbReference type="ARBA" id="ARBA00004953"/>
    </source>
</evidence>
<accession>A0A3A5HD19</accession>
<comment type="caution">
    <text evidence="10">The sequence shown here is derived from an EMBL/GenBank/DDBJ whole genome shotgun (WGS) entry which is preliminary data.</text>
</comment>
<dbReference type="PANTHER" id="PTHR34308">
    <property type="entry name" value="COBALAMIN BIOSYNTHESIS PROTEIN CBIB"/>
    <property type="match status" value="1"/>
</dbReference>
<gene>
    <name evidence="9" type="primary">cobD</name>
    <name evidence="10" type="ORF">D4739_04595</name>
</gene>
<organism evidence="10 11">
    <name type="scientific">Nocardioides cavernaquae</name>
    <dbReference type="NCBI Taxonomy" id="2321396"/>
    <lineage>
        <taxon>Bacteria</taxon>
        <taxon>Bacillati</taxon>
        <taxon>Actinomycetota</taxon>
        <taxon>Actinomycetes</taxon>
        <taxon>Propionibacteriales</taxon>
        <taxon>Nocardioidaceae</taxon>
        <taxon>Nocardioides</taxon>
    </lineage>
</organism>
<dbReference type="InterPro" id="IPR004485">
    <property type="entry name" value="Cobalamin_biosynth_CobD/CbiB"/>
</dbReference>